<dbReference type="OrthoDB" id="4529240at2"/>
<keyword evidence="3" id="KW-1185">Reference proteome</keyword>
<name>A0A164PWB1_9NOCA</name>
<proteinExistence type="predicted"/>
<comment type="caution">
    <text evidence="2">The sequence shown here is derived from an EMBL/GenBank/DDBJ whole genome shotgun (WGS) entry which is preliminary data.</text>
</comment>
<evidence type="ECO:0000313" key="3">
    <source>
        <dbReference type="Proteomes" id="UP000076512"/>
    </source>
</evidence>
<protein>
    <submittedName>
        <fullName evidence="2">Uncharacterized protein</fullName>
    </submittedName>
</protein>
<dbReference type="AlphaFoldDB" id="A0A164PWB1"/>
<evidence type="ECO:0000313" key="2">
    <source>
        <dbReference type="EMBL" id="KZM76160.1"/>
    </source>
</evidence>
<keyword evidence="1" id="KW-0812">Transmembrane</keyword>
<gene>
    <name evidence="2" type="ORF">AWN90_00060</name>
</gene>
<accession>A0A164PWB1</accession>
<dbReference type="STRING" id="455432.AWN90_00060"/>
<feature type="transmembrane region" description="Helical" evidence="1">
    <location>
        <begin position="54"/>
        <end position="79"/>
    </location>
</feature>
<dbReference type="Proteomes" id="UP000076512">
    <property type="component" value="Unassembled WGS sequence"/>
</dbReference>
<sequence length="220" mass="24113">MTHARNTQSGTDSAIEDVLAVVGHVLLGLVRALLVVVWWAVLFPMISVPVGVAVAVWVLVGWQAGVAVAGVSVAGIMLVRVKRREMFERLVTQRARARFLTWWRYTRRWTTLLDHCGLTRREGGVVVACPLLRSVRIGATVDRLQVKMLAGQCPADYENRSEHLAHAFGALDCRVVFVGPGLFELTFRRGDALAEPITVPARHLGLPRNSATDTTGKEAA</sequence>
<dbReference type="EMBL" id="LWGR01000001">
    <property type="protein sequence ID" value="KZM76160.1"/>
    <property type="molecule type" value="Genomic_DNA"/>
</dbReference>
<feature type="transmembrane region" description="Helical" evidence="1">
    <location>
        <begin position="21"/>
        <end position="42"/>
    </location>
</feature>
<dbReference type="RefSeq" id="WP_082870390.1">
    <property type="nucleotide sequence ID" value="NZ_JABMCZ010000003.1"/>
</dbReference>
<keyword evidence="1" id="KW-0472">Membrane</keyword>
<reference evidence="2 3" key="1">
    <citation type="submission" date="2016-04" db="EMBL/GenBank/DDBJ databases">
        <authorList>
            <person name="Evans L.H."/>
            <person name="Alamgir A."/>
            <person name="Owens N."/>
            <person name="Weber N.D."/>
            <person name="Virtaneva K."/>
            <person name="Barbian K."/>
            <person name="Babar A."/>
            <person name="Rosenke K."/>
        </authorList>
    </citation>
    <scope>NUCLEOTIDE SEQUENCE [LARGE SCALE GENOMIC DNA]</scope>
    <source>
        <strain evidence="2 3">IFM 0406</strain>
    </source>
</reference>
<organism evidence="2 3">
    <name type="scientific">Nocardia terpenica</name>
    <dbReference type="NCBI Taxonomy" id="455432"/>
    <lineage>
        <taxon>Bacteria</taxon>
        <taxon>Bacillati</taxon>
        <taxon>Actinomycetota</taxon>
        <taxon>Actinomycetes</taxon>
        <taxon>Mycobacteriales</taxon>
        <taxon>Nocardiaceae</taxon>
        <taxon>Nocardia</taxon>
    </lineage>
</organism>
<evidence type="ECO:0000256" key="1">
    <source>
        <dbReference type="SAM" id="Phobius"/>
    </source>
</evidence>
<keyword evidence="1" id="KW-1133">Transmembrane helix</keyword>